<sequence length="119" mass="12422">MIDEDETREHRGGDAAGHPLHYDFAKFLTTLSLLALGGVLTLAQTANKLVAKPPLIGFVAGCVALAGVFAVSAAARVAEVATTAGRRQMSPRIMLKTAILFLGMGAGGFLVLWWKSIGG</sequence>
<name>A0ABP7TP29_9SPHN</name>
<comment type="caution">
    <text evidence="2">The sequence shown here is derived from an EMBL/GenBank/DDBJ whole genome shotgun (WGS) entry which is preliminary data.</text>
</comment>
<reference evidence="3" key="1">
    <citation type="journal article" date="2019" name="Int. J. Syst. Evol. Microbiol.">
        <title>The Global Catalogue of Microorganisms (GCM) 10K type strain sequencing project: providing services to taxonomists for standard genome sequencing and annotation.</title>
        <authorList>
            <consortium name="The Broad Institute Genomics Platform"/>
            <consortium name="The Broad Institute Genome Sequencing Center for Infectious Disease"/>
            <person name="Wu L."/>
            <person name="Ma J."/>
        </authorList>
    </citation>
    <scope>NUCLEOTIDE SEQUENCE [LARGE SCALE GENOMIC DNA]</scope>
    <source>
        <strain evidence="3">JCM 17564</strain>
    </source>
</reference>
<evidence type="ECO:0000313" key="3">
    <source>
        <dbReference type="Proteomes" id="UP001424459"/>
    </source>
</evidence>
<keyword evidence="1" id="KW-1133">Transmembrane helix</keyword>
<gene>
    <name evidence="2" type="ORF">GCM10022281_05410</name>
</gene>
<accession>A0ABP7TP29</accession>
<feature type="transmembrane region" description="Helical" evidence="1">
    <location>
        <begin position="55"/>
        <end position="73"/>
    </location>
</feature>
<organism evidence="2 3">
    <name type="scientific">Sphingomonas rosea</name>
    <dbReference type="NCBI Taxonomy" id="335605"/>
    <lineage>
        <taxon>Bacteria</taxon>
        <taxon>Pseudomonadati</taxon>
        <taxon>Pseudomonadota</taxon>
        <taxon>Alphaproteobacteria</taxon>
        <taxon>Sphingomonadales</taxon>
        <taxon>Sphingomonadaceae</taxon>
        <taxon>Sphingomonas</taxon>
    </lineage>
</organism>
<evidence type="ECO:0000256" key="1">
    <source>
        <dbReference type="SAM" id="Phobius"/>
    </source>
</evidence>
<keyword evidence="1" id="KW-0472">Membrane</keyword>
<keyword evidence="3" id="KW-1185">Reference proteome</keyword>
<dbReference type="EMBL" id="BAABBR010000001">
    <property type="protein sequence ID" value="GAA4029198.1"/>
    <property type="molecule type" value="Genomic_DNA"/>
</dbReference>
<proteinExistence type="predicted"/>
<dbReference type="Proteomes" id="UP001424459">
    <property type="component" value="Unassembled WGS sequence"/>
</dbReference>
<keyword evidence="1" id="KW-0812">Transmembrane</keyword>
<dbReference type="RefSeq" id="WP_344695456.1">
    <property type="nucleotide sequence ID" value="NZ_BAABBR010000001.1"/>
</dbReference>
<feature type="transmembrane region" description="Helical" evidence="1">
    <location>
        <begin position="24"/>
        <end position="43"/>
    </location>
</feature>
<evidence type="ECO:0008006" key="4">
    <source>
        <dbReference type="Google" id="ProtNLM"/>
    </source>
</evidence>
<feature type="transmembrane region" description="Helical" evidence="1">
    <location>
        <begin position="93"/>
        <end position="114"/>
    </location>
</feature>
<protein>
    <recommendedName>
        <fullName evidence="4">Transmembrane protein</fullName>
    </recommendedName>
</protein>
<evidence type="ECO:0000313" key="2">
    <source>
        <dbReference type="EMBL" id="GAA4029198.1"/>
    </source>
</evidence>